<protein>
    <submittedName>
        <fullName evidence="2">Uncharacterized protein</fullName>
    </submittedName>
</protein>
<proteinExistence type="predicted"/>
<dbReference type="Proteomes" id="UP001375743">
    <property type="component" value="Unassembled WGS sequence"/>
</dbReference>
<evidence type="ECO:0000313" key="3">
    <source>
        <dbReference type="Proteomes" id="UP001375743"/>
    </source>
</evidence>
<keyword evidence="1" id="KW-1133">Transmembrane helix</keyword>
<sequence>MSTPQSQYYENPVQANDYPSRSDFLLHQIHWREGAPVHDPPLAFYATVFIGFLVLMFIGSMAISGMAGFLF</sequence>
<keyword evidence="3" id="KW-1185">Reference proteome</keyword>
<dbReference type="EMBL" id="JBBLZC010000004">
    <property type="protein sequence ID" value="MEK0082735.1"/>
    <property type="molecule type" value="Genomic_DNA"/>
</dbReference>
<feature type="transmembrane region" description="Helical" evidence="1">
    <location>
        <begin position="42"/>
        <end position="70"/>
    </location>
</feature>
<gene>
    <name evidence="2" type="ORF">U1T56_06210</name>
</gene>
<accession>A0ABU8XNG4</accession>
<keyword evidence="1" id="KW-0812">Transmembrane</keyword>
<reference evidence="2 3" key="1">
    <citation type="submission" date="2024-01" db="EMBL/GenBank/DDBJ databases">
        <title>Multi-omics insights into the function and evolution of sodium benzoate biodegradation pathways in Benzoatithermus flavus gen. nov., sp. nov. from hot spring.</title>
        <authorList>
            <person name="Hu C.-J."/>
            <person name="Li W.-J."/>
        </authorList>
    </citation>
    <scope>NUCLEOTIDE SEQUENCE [LARGE SCALE GENOMIC DNA]</scope>
    <source>
        <strain evidence="2 3">SYSU G07066</strain>
    </source>
</reference>
<comment type="caution">
    <text evidence="2">The sequence shown here is derived from an EMBL/GenBank/DDBJ whole genome shotgun (WGS) entry which is preliminary data.</text>
</comment>
<keyword evidence="1" id="KW-0472">Membrane</keyword>
<dbReference type="RefSeq" id="WP_418158575.1">
    <property type="nucleotide sequence ID" value="NZ_JBBLZC010000004.1"/>
</dbReference>
<evidence type="ECO:0000256" key="1">
    <source>
        <dbReference type="SAM" id="Phobius"/>
    </source>
</evidence>
<name>A0ABU8XNG4_9PROT</name>
<organism evidence="2 3">
    <name type="scientific">Benzoatithermus flavus</name>
    <dbReference type="NCBI Taxonomy" id="3108223"/>
    <lineage>
        <taxon>Bacteria</taxon>
        <taxon>Pseudomonadati</taxon>
        <taxon>Pseudomonadota</taxon>
        <taxon>Alphaproteobacteria</taxon>
        <taxon>Geminicoccales</taxon>
        <taxon>Geminicoccaceae</taxon>
        <taxon>Benzoatithermus</taxon>
    </lineage>
</organism>
<evidence type="ECO:0000313" key="2">
    <source>
        <dbReference type="EMBL" id="MEK0082735.1"/>
    </source>
</evidence>